<keyword evidence="7" id="KW-0325">Glycoprotein</keyword>
<evidence type="ECO:0000256" key="7">
    <source>
        <dbReference type="ARBA" id="ARBA00023180"/>
    </source>
</evidence>
<keyword evidence="4 9" id="KW-0732">Signal</keyword>
<dbReference type="InterPro" id="IPR012946">
    <property type="entry name" value="X8"/>
</dbReference>
<evidence type="ECO:0000256" key="1">
    <source>
        <dbReference type="ARBA" id="ARBA00004609"/>
    </source>
</evidence>
<keyword evidence="3" id="KW-0449">Lipoprotein</keyword>
<keyword evidence="2" id="KW-1003">Cell membrane</keyword>
<keyword evidence="5" id="KW-0472">Membrane</keyword>
<dbReference type="SMART" id="SM00768">
    <property type="entry name" value="X8"/>
    <property type="match status" value="1"/>
</dbReference>
<evidence type="ECO:0000256" key="9">
    <source>
        <dbReference type="SAM" id="SignalP"/>
    </source>
</evidence>
<dbReference type="FunFam" id="1.20.58.1040:FF:000001">
    <property type="entry name" value="Glucan endo-1,3-beta-glucosidase 4"/>
    <property type="match status" value="1"/>
</dbReference>
<evidence type="ECO:0000256" key="3">
    <source>
        <dbReference type="ARBA" id="ARBA00022622"/>
    </source>
</evidence>
<dbReference type="AlphaFoldDB" id="A0A1D1YSV5"/>
<name>A0A1D1YSV5_9ARAE</name>
<sequence>MAVGAGVLLVLLVLFTASIGGSDATWCVCRSDASTAALQKTIDYACGSGADCSPILQNGACYNPNTVIGHCNYAANSYFQRKGQASGTCDFASTATITTTDPSYSGCSFPSSTSTAGTGITPTAGTPGTTTTGTPTSTTPTSTTNGILGGLGPSSTLPTTDGTGAGHRLTPVAFPLSMATTVLSGLVLLRRS</sequence>
<dbReference type="GO" id="GO:0009506">
    <property type="term" value="C:plasmodesma"/>
    <property type="evidence" value="ECO:0007669"/>
    <property type="project" value="UniProtKB-ARBA"/>
</dbReference>
<feature type="signal peptide" evidence="9">
    <location>
        <begin position="1"/>
        <end position="24"/>
    </location>
</feature>
<evidence type="ECO:0000313" key="11">
    <source>
        <dbReference type="EMBL" id="JAT57699.1"/>
    </source>
</evidence>
<proteinExistence type="predicted"/>
<dbReference type="GO" id="GO:0098552">
    <property type="term" value="C:side of membrane"/>
    <property type="evidence" value="ECO:0007669"/>
    <property type="project" value="UniProtKB-KW"/>
</dbReference>
<dbReference type="Gene3D" id="1.20.58.1040">
    <property type="match status" value="1"/>
</dbReference>
<accession>A0A1D1YSV5</accession>
<dbReference type="PANTHER" id="PTHR31044">
    <property type="entry name" value="BETA-1,3 GLUCANASE"/>
    <property type="match status" value="1"/>
</dbReference>
<protein>
    <submittedName>
        <fullName evidence="11">Glucan endo-1,3-beta-glucosidase-like protein 2</fullName>
    </submittedName>
</protein>
<organism evidence="11">
    <name type="scientific">Anthurium amnicola</name>
    <dbReference type="NCBI Taxonomy" id="1678845"/>
    <lineage>
        <taxon>Eukaryota</taxon>
        <taxon>Viridiplantae</taxon>
        <taxon>Streptophyta</taxon>
        <taxon>Embryophyta</taxon>
        <taxon>Tracheophyta</taxon>
        <taxon>Spermatophyta</taxon>
        <taxon>Magnoliopsida</taxon>
        <taxon>Liliopsida</taxon>
        <taxon>Araceae</taxon>
        <taxon>Pothoideae</taxon>
        <taxon>Potheae</taxon>
        <taxon>Anthurium</taxon>
    </lineage>
</organism>
<dbReference type="InterPro" id="IPR044788">
    <property type="entry name" value="X8_dom_prot"/>
</dbReference>
<evidence type="ECO:0000256" key="6">
    <source>
        <dbReference type="ARBA" id="ARBA00023157"/>
    </source>
</evidence>
<feature type="region of interest" description="Disordered" evidence="8">
    <location>
        <begin position="113"/>
        <end position="153"/>
    </location>
</feature>
<evidence type="ECO:0000256" key="2">
    <source>
        <dbReference type="ARBA" id="ARBA00022475"/>
    </source>
</evidence>
<reference evidence="11" key="1">
    <citation type="submission" date="2015-07" db="EMBL/GenBank/DDBJ databases">
        <title>Transcriptome Assembly of Anthurium amnicola.</title>
        <authorList>
            <person name="Suzuki J."/>
        </authorList>
    </citation>
    <scope>NUCLEOTIDE SEQUENCE</scope>
</reference>
<gene>
    <name evidence="11" type="primary">At5g61130_1</name>
    <name evidence="11" type="ORF">g.49729</name>
</gene>
<feature type="compositionally biased region" description="Low complexity" evidence="8">
    <location>
        <begin position="113"/>
        <end position="144"/>
    </location>
</feature>
<dbReference type="EMBL" id="GDJX01010237">
    <property type="protein sequence ID" value="JAT57699.1"/>
    <property type="molecule type" value="Transcribed_RNA"/>
</dbReference>
<feature type="domain" description="X8" evidence="10">
    <location>
        <begin position="25"/>
        <end position="109"/>
    </location>
</feature>
<keyword evidence="3" id="KW-0336">GPI-anchor</keyword>
<comment type="subcellular location">
    <subcellularLocation>
        <location evidence="1">Cell membrane</location>
        <topology evidence="1">Lipid-anchor</topology>
        <topology evidence="1">GPI-anchor</topology>
    </subcellularLocation>
</comment>
<evidence type="ECO:0000259" key="10">
    <source>
        <dbReference type="SMART" id="SM00768"/>
    </source>
</evidence>
<dbReference type="PANTHER" id="PTHR31044:SF25">
    <property type="entry name" value="PLASMODESMATA CALLOSE-BINDING PROTEIN 3"/>
    <property type="match status" value="1"/>
</dbReference>
<evidence type="ECO:0000256" key="4">
    <source>
        <dbReference type="ARBA" id="ARBA00022729"/>
    </source>
</evidence>
<dbReference type="Pfam" id="PF07983">
    <property type="entry name" value="X8"/>
    <property type="match status" value="1"/>
</dbReference>
<dbReference type="GO" id="GO:0005886">
    <property type="term" value="C:plasma membrane"/>
    <property type="evidence" value="ECO:0007669"/>
    <property type="project" value="UniProtKB-SubCell"/>
</dbReference>
<keyword evidence="6" id="KW-1015">Disulfide bond</keyword>
<evidence type="ECO:0000256" key="8">
    <source>
        <dbReference type="SAM" id="MobiDB-lite"/>
    </source>
</evidence>
<feature type="chain" id="PRO_5008900477" evidence="9">
    <location>
        <begin position="25"/>
        <end position="192"/>
    </location>
</feature>
<evidence type="ECO:0000256" key="5">
    <source>
        <dbReference type="ARBA" id="ARBA00023136"/>
    </source>
</evidence>